<evidence type="ECO:0000256" key="2">
    <source>
        <dbReference type="SAM" id="Phobius"/>
    </source>
</evidence>
<dbReference type="AlphaFoldDB" id="A0A821A3L3"/>
<evidence type="ECO:0000313" key="8">
    <source>
        <dbReference type="Proteomes" id="UP000663862"/>
    </source>
</evidence>
<feature type="transmembrane region" description="Helical" evidence="2">
    <location>
        <begin position="512"/>
        <end position="533"/>
    </location>
</feature>
<dbReference type="PANTHER" id="PTHR11161">
    <property type="entry name" value="O-ACYLTRANSFERASE"/>
    <property type="match status" value="1"/>
</dbReference>
<reference evidence="6" key="1">
    <citation type="submission" date="2021-02" db="EMBL/GenBank/DDBJ databases">
        <authorList>
            <person name="Nowell W R."/>
        </authorList>
    </citation>
    <scope>NUCLEOTIDE SEQUENCE</scope>
</reference>
<feature type="transmembrane region" description="Helical" evidence="2">
    <location>
        <begin position="654"/>
        <end position="676"/>
    </location>
</feature>
<dbReference type="EMBL" id="CAJOBQ010002656">
    <property type="protein sequence ID" value="CAF4572369.1"/>
    <property type="molecule type" value="Genomic_DNA"/>
</dbReference>
<evidence type="ECO:0000313" key="4">
    <source>
        <dbReference type="EMBL" id="CAF4368157.1"/>
    </source>
</evidence>
<comment type="caution">
    <text evidence="6">The sequence shown here is derived from an EMBL/GenBank/DDBJ whole genome shotgun (WGS) entry which is preliminary data.</text>
</comment>
<accession>A0A821A3L3</accession>
<feature type="domain" description="Nose resistant-to-fluoxetine protein N-terminal" evidence="3">
    <location>
        <begin position="55"/>
        <end position="174"/>
    </location>
</feature>
<evidence type="ECO:0000313" key="5">
    <source>
        <dbReference type="EMBL" id="CAF4470056.1"/>
    </source>
</evidence>
<dbReference type="Pfam" id="PF01757">
    <property type="entry name" value="Acyl_transf_3"/>
    <property type="match status" value="1"/>
</dbReference>
<feature type="compositionally biased region" description="Polar residues" evidence="1">
    <location>
        <begin position="237"/>
        <end position="247"/>
    </location>
</feature>
<keyword evidence="2" id="KW-0812">Transmembrane</keyword>
<dbReference type="Proteomes" id="UP000663848">
    <property type="component" value="Unassembled WGS sequence"/>
</dbReference>
<keyword evidence="9" id="KW-1185">Reference proteome</keyword>
<evidence type="ECO:0000313" key="9">
    <source>
        <dbReference type="Proteomes" id="UP000663873"/>
    </source>
</evidence>
<dbReference type="EMBL" id="CAJOBP010002676">
    <property type="protein sequence ID" value="CAF4368157.1"/>
    <property type="molecule type" value="Genomic_DNA"/>
</dbReference>
<evidence type="ECO:0000256" key="1">
    <source>
        <dbReference type="SAM" id="MobiDB-lite"/>
    </source>
</evidence>
<protein>
    <recommendedName>
        <fullName evidence="3">Nose resistant-to-fluoxetine protein N-terminal domain-containing protein</fullName>
    </recommendedName>
</protein>
<feature type="transmembrane region" description="Helical" evidence="2">
    <location>
        <begin position="424"/>
        <end position="445"/>
    </location>
</feature>
<sequence>MIKFGIKAESLSSINLIPKIIANARFVQENFLDFNMEFNQTLPWIKLDLKLNSNESNCSRDIALLTRDLVTKQTWALKTLDAWGKVPSGIMQGNIFWIGSTYECEHHLRGLNNTVVEQPIRTRTCIISSTQSITVRPIYGICVPQSCNENELINYINQRAIQIPFIKNFINLKNGSMHCLDQRSYDTKAILTIVTLSVIAFLILVATGMHIAYRHRHVLKMDETPATTYEPILSRTTTAVSTSQTQRSDNEQENEATPLIARPQQAGDSMAQNLVSCCSLMSSCSILNREHQPKILSCLNGIRVLSLWWIIIGHTFLYAAYYSENNLFVSKNRVHLIKLTLIEIFKNICLQRIEYNYVNLDNVLTIFNWSRQLWFQIIVQGVLSVDSFFVLSGLLTTFIFFMTKVENERVSIGKFLLNHYVYRYLRYTVFYAIILLIHINLSSYFGQGGPVYPVNGSETSTCRQTWWRNLLYINNFFDMKTGCMPITWFLAVYMQFHWISPLYLLTVSWNWMFGMLVAVAFILVDIVTTAVIVSKNNYDHGIFSEMYSTRANGSDTTHDYSNDVYIKPWCRIAPYAVGLILGYVLYEIYKRTNAFSWDSLLPQTRVTRFNRVKYTVAWLCALTLLALCIFGTYGDFNGHPLNRSERIAFLTLSRLAWAIGLSIIIMICFTGHGGIVDKFLAHPFFESLGKLTYGAYLWHSLVVFVNYLSRDQAIHYTITNILCGSILHVTIAYMLSLFTFLFVELPVIQLLKLAFKRPTF</sequence>
<feature type="transmembrane region" description="Helical" evidence="2">
    <location>
        <begin position="688"/>
        <end position="708"/>
    </location>
</feature>
<dbReference type="InterPro" id="IPR006621">
    <property type="entry name" value="Nose-resist-to-fluoxetine_N"/>
</dbReference>
<evidence type="ECO:0000313" key="6">
    <source>
        <dbReference type="EMBL" id="CAF4572369.1"/>
    </source>
</evidence>
<keyword evidence="2" id="KW-1133">Transmembrane helix</keyword>
<dbReference type="EMBL" id="CAJOBR010002814">
    <property type="protein sequence ID" value="CAF4705946.1"/>
    <property type="molecule type" value="Genomic_DNA"/>
</dbReference>
<keyword evidence="2" id="KW-0472">Membrane</keyword>
<dbReference type="GO" id="GO:0016747">
    <property type="term" value="F:acyltransferase activity, transferring groups other than amino-acyl groups"/>
    <property type="evidence" value="ECO:0007669"/>
    <property type="project" value="InterPro"/>
</dbReference>
<feature type="transmembrane region" description="Helical" evidence="2">
    <location>
        <begin position="373"/>
        <end position="403"/>
    </location>
</feature>
<dbReference type="Proteomes" id="UP000663851">
    <property type="component" value="Unassembled WGS sequence"/>
</dbReference>
<proteinExistence type="predicted"/>
<dbReference type="InterPro" id="IPR052728">
    <property type="entry name" value="O2_lipid_transport_reg"/>
</dbReference>
<dbReference type="Proteomes" id="UP000663873">
    <property type="component" value="Unassembled WGS sequence"/>
</dbReference>
<evidence type="ECO:0000259" key="3">
    <source>
        <dbReference type="SMART" id="SM00703"/>
    </source>
</evidence>
<feature type="region of interest" description="Disordered" evidence="1">
    <location>
        <begin position="237"/>
        <end position="257"/>
    </location>
</feature>
<dbReference type="SMART" id="SM00703">
    <property type="entry name" value="NRF"/>
    <property type="match status" value="1"/>
</dbReference>
<feature type="transmembrane region" description="Helical" evidence="2">
    <location>
        <begin position="304"/>
        <end position="322"/>
    </location>
</feature>
<dbReference type="InterPro" id="IPR002656">
    <property type="entry name" value="Acyl_transf_3_dom"/>
</dbReference>
<feature type="transmembrane region" description="Helical" evidence="2">
    <location>
        <begin position="486"/>
        <end position="505"/>
    </location>
</feature>
<dbReference type="Pfam" id="PF20146">
    <property type="entry name" value="NRF"/>
    <property type="match status" value="1"/>
</dbReference>
<feature type="transmembrane region" description="Helical" evidence="2">
    <location>
        <begin position="189"/>
        <end position="213"/>
    </location>
</feature>
<name>A0A821A3L3_9BILA</name>
<organism evidence="6 8">
    <name type="scientific">Rotaria socialis</name>
    <dbReference type="NCBI Taxonomy" id="392032"/>
    <lineage>
        <taxon>Eukaryota</taxon>
        <taxon>Metazoa</taxon>
        <taxon>Spiralia</taxon>
        <taxon>Gnathifera</taxon>
        <taxon>Rotifera</taxon>
        <taxon>Eurotatoria</taxon>
        <taxon>Bdelloidea</taxon>
        <taxon>Philodinida</taxon>
        <taxon>Philodinidae</taxon>
        <taxon>Rotaria</taxon>
    </lineage>
</organism>
<feature type="transmembrane region" description="Helical" evidence="2">
    <location>
        <begin position="615"/>
        <end position="634"/>
    </location>
</feature>
<feature type="transmembrane region" description="Helical" evidence="2">
    <location>
        <begin position="714"/>
        <end position="743"/>
    </location>
</feature>
<evidence type="ECO:0000313" key="7">
    <source>
        <dbReference type="EMBL" id="CAF4705946.1"/>
    </source>
</evidence>
<dbReference type="PANTHER" id="PTHR11161:SF72">
    <property type="entry name" value="FI21449P1"/>
    <property type="match status" value="1"/>
</dbReference>
<dbReference type="Proteomes" id="UP000663862">
    <property type="component" value="Unassembled WGS sequence"/>
</dbReference>
<dbReference type="EMBL" id="CAJOBO010002828">
    <property type="protein sequence ID" value="CAF4470056.1"/>
    <property type="molecule type" value="Genomic_DNA"/>
</dbReference>
<gene>
    <name evidence="5" type="ORF">HFQ381_LOCUS25374</name>
    <name evidence="7" type="ORF">QYT958_LOCUS18064</name>
    <name evidence="6" type="ORF">TSG867_LOCUS26044</name>
    <name evidence="4" type="ORF">UJA718_LOCUS16907</name>
</gene>